<dbReference type="AlphaFoldDB" id="A0AA88AB03"/>
<proteinExistence type="predicted"/>
<keyword evidence="2" id="KW-1185">Reference proteome</keyword>
<evidence type="ECO:0000313" key="2">
    <source>
        <dbReference type="Proteomes" id="UP001187192"/>
    </source>
</evidence>
<gene>
    <name evidence="1" type="ORF">TIFTF001_009775</name>
</gene>
<evidence type="ECO:0000313" key="1">
    <source>
        <dbReference type="EMBL" id="GMN40546.1"/>
    </source>
</evidence>
<name>A0AA88AB03_FICCA</name>
<organism evidence="1 2">
    <name type="scientific">Ficus carica</name>
    <name type="common">Common fig</name>
    <dbReference type="NCBI Taxonomy" id="3494"/>
    <lineage>
        <taxon>Eukaryota</taxon>
        <taxon>Viridiplantae</taxon>
        <taxon>Streptophyta</taxon>
        <taxon>Embryophyta</taxon>
        <taxon>Tracheophyta</taxon>
        <taxon>Spermatophyta</taxon>
        <taxon>Magnoliopsida</taxon>
        <taxon>eudicotyledons</taxon>
        <taxon>Gunneridae</taxon>
        <taxon>Pentapetalae</taxon>
        <taxon>rosids</taxon>
        <taxon>fabids</taxon>
        <taxon>Rosales</taxon>
        <taxon>Moraceae</taxon>
        <taxon>Ficeae</taxon>
        <taxon>Ficus</taxon>
    </lineage>
</organism>
<comment type="caution">
    <text evidence="1">The sequence shown here is derived from an EMBL/GenBank/DDBJ whole genome shotgun (WGS) entry which is preliminary data.</text>
</comment>
<dbReference type="EMBL" id="BTGU01000011">
    <property type="protein sequence ID" value="GMN40546.1"/>
    <property type="molecule type" value="Genomic_DNA"/>
</dbReference>
<accession>A0AA88AB03</accession>
<sequence length="86" mass="9200">MGFRIRIGVVFRDQNRGRILGSRLRTGFKTGVGVGFRGVWVRGRGGGRGSGLRWVGFRGRCRVSKSMLGSGSGLGFEVGGQVLRSG</sequence>
<reference evidence="1" key="1">
    <citation type="submission" date="2023-07" db="EMBL/GenBank/DDBJ databases">
        <title>draft genome sequence of fig (Ficus carica).</title>
        <authorList>
            <person name="Takahashi T."/>
            <person name="Nishimura K."/>
        </authorList>
    </citation>
    <scope>NUCLEOTIDE SEQUENCE</scope>
</reference>
<dbReference type="Proteomes" id="UP001187192">
    <property type="component" value="Unassembled WGS sequence"/>
</dbReference>
<protein>
    <submittedName>
        <fullName evidence="1">Uncharacterized protein</fullName>
    </submittedName>
</protein>